<dbReference type="AlphaFoldDB" id="A0A6V6YM06"/>
<accession>A0A6V6YM06</accession>
<evidence type="ECO:0000313" key="2">
    <source>
        <dbReference type="Proteomes" id="UP000556700"/>
    </source>
</evidence>
<keyword evidence="2" id="KW-1185">Reference proteome</keyword>
<comment type="caution">
    <text evidence="1">The sequence shown here is derived from an EMBL/GenBank/DDBJ whole genome shotgun (WGS) entry which is preliminary data.</text>
</comment>
<organism evidence="1 2">
    <name type="scientific">Flavobacterium chungangense</name>
    <dbReference type="NCBI Taxonomy" id="554283"/>
    <lineage>
        <taxon>Bacteria</taxon>
        <taxon>Pseudomonadati</taxon>
        <taxon>Bacteroidota</taxon>
        <taxon>Flavobacteriia</taxon>
        <taxon>Flavobacteriales</taxon>
        <taxon>Flavobacteriaceae</taxon>
        <taxon>Flavobacterium</taxon>
    </lineage>
</organism>
<evidence type="ECO:0000313" key="1">
    <source>
        <dbReference type="EMBL" id="CAD0000416.1"/>
    </source>
</evidence>
<dbReference type="Proteomes" id="UP000556700">
    <property type="component" value="Unassembled WGS sequence"/>
</dbReference>
<reference evidence="1 2" key="1">
    <citation type="submission" date="2020-06" db="EMBL/GenBank/DDBJ databases">
        <authorList>
            <person name="Criscuolo A."/>
        </authorList>
    </citation>
    <scope>NUCLEOTIDE SEQUENCE [LARGE SCALE GENOMIC DNA]</scope>
    <source>
        <strain evidence="2">CIP 110025</strain>
    </source>
</reference>
<name>A0A6V6YM06_9FLAO</name>
<protein>
    <submittedName>
        <fullName evidence="1">Uncharacterized protein</fullName>
    </submittedName>
</protein>
<proteinExistence type="predicted"/>
<gene>
    <name evidence="1" type="ORF">FLACHUCJ7_00031</name>
</gene>
<dbReference type="EMBL" id="CAIJDO010000040">
    <property type="protein sequence ID" value="CAD0000416.1"/>
    <property type="molecule type" value="Genomic_DNA"/>
</dbReference>
<sequence length="31" mass="3660">MSGIEKENTARTLGFVWNSYFFSKKTYLLNN</sequence>